<feature type="compositionally biased region" description="Basic and acidic residues" evidence="7">
    <location>
        <begin position="654"/>
        <end position="667"/>
    </location>
</feature>
<reference evidence="10 11" key="1">
    <citation type="journal article" date="2017" name="G3 (Bethesda)">
        <title>First Draft Genome Sequence of the Pathogenic Fungus Lomentospora prolificans (Formerly Scedosporium prolificans).</title>
        <authorList>
            <person name="Luo R."/>
            <person name="Zimin A."/>
            <person name="Workman R."/>
            <person name="Fan Y."/>
            <person name="Pertea G."/>
            <person name="Grossman N."/>
            <person name="Wear M.P."/>
            <person name="Jia B."/>
            <person name="Miller H."/>
            <person name="Casadevall A."/>
            <person name="Timp W."/>
            <person name="Zhang S.X."/>
            <person name="Salzberg S.L."/>
        </authorList>
    </citation>
    <scope>NUCLEOTIDE SEQUENCE [LARGE SCALE GENOMIC DNA]</scope>
    <source>
        <strain evidence="10 11">JHH-5317</strain>
    </source>
</reference>
<feature type="domain" description="Major facilitator superfamily (MFS) profile" evidence="9">
    <location>
        <begin position="189"/>
        <end position="619"/>
    </location>
</feature>
<dbReference type="GO" id="GO:0022857">
    <property type="term" value="F:transmembrane transporter activity"/>
    <property type="evidence" value="ECO:0007669"/>
    <property type="project" value="InterPro"/>
</dbReference>
<evidence type="ECO:0000256" key="7">
    <source>
        <dbReference type="SAM" id="MobiDB-lite"/>
    </source>
</evidence>
<feature type="transmembrane region" description="Helical" evidence="8">
    <location>
        <begin position="223"/>
        <end position="244"/>
    </location>
</feature>
<accession>A0A2N3N3B4</accession>
<feature type="transmembrane region" description="Helical" evidence="8">
    <location>
        <begin position="528"/>
        <end position="550"/>
    </location>
</feature>
<evidence type="ECO:0000256" key="1">
    <source>
        <dbReference type="ARBA" id="ARBA00004141"/>
    </source>
</evidence>
<dbReference type="InterPro" id="IPR011701">
    <property type="entry name" value="MFS"/>
</dbReference>
<gene>
    <name evidence="10" type="ORF">jhhlp_005499</name>
</gene>
<feature type="transmembrane region" description="Helical" evidence="8">
    <location>
        <begin position="460"/>
        <end position="478"/>
    </location>
</feature>
<feature type="region of interest" description="Disordered" evidence="7">
    <location>
        <begin position="1"/>
        <end position="97"/>
    </location>
</feature>
<feature type="transmembrane region" description="Helical" evidence="8">
    <location>
        <begin position="557"/>
        <end position="582"/>
    </location>
</feature>
<evidence type="ECO:0000256" key="5">
    <source>
        <dbReference type="ARBA" id="ARBA00023136"/>
    </source>
</evidence>
<feature type="compositionally biased region" description="Basic and acidic residues" evidence="7">
    <location>
        <begin position="51"/>
        <end position="68"/>
    </location>
</feature>
<comment type="subcellular location">
    <subcellularLocation>
        <location evidence="1">Membrane</location>
        <topology evidence="1">Multi-pass membrane protein</topology>
    </subcellularLocation>
</comment>
<evidence type="ECO:0000313" key="11">
    <source>
        <dbReference type="Proteomes" id="UP000233524"/>
    </source>
</evidence>
<evidence type="ECO:0000256" key="3">
    <source>
        <dbReference type="ARBA" id="ARBA00022692"/>
    </source>
</evidence>
<evidence type="ECO:0000259" key="9">
    <source>
        <dbReference type="PROSITE" id="PS50850"/>
    </source>
</evidence>
<keyword evidence="6" id="KW-0325">Glycoprotein</keyword>
<name>A0A2N3N3B4_9PEZI</name>
<dbReference type="InterPro" id="IPR036259">
    <property type="entry name" value="MFS_trans_sf"/>
</dbReference>
<proteinExistence type="predicted"/>
<dbReference type="VEuPathDB" id="FungiDB:jhhlp_005499"/>
<dbReference type="Pfam" id="PF07690">
    <property type="entry name" value="MFS_1"/>
    <property type="match status" value="1"/>
</dbReference>
<evidence type="ECO:0000313" key="10">
    <source>
        <dbReference type="EMBL" id="PKS06904.1"/>
    </source>
</evidence>
<feature type="compositionally biased region" description="Basic and acidic residues" evidence="7">
    <location>
        <begin position="14"/>
        <end position="29"/>
    </location>
</feature>
<dbReference type="CDD" id="cd17323">
    <property type="entry name" value="MFS_Tpo1_MDR_like"/>
    <property type="match status" value="1"/>
</dbReference>
<keyword evidence="3 8" id="KW-0812">Transmembrane</keyword>
<dbReference type="InParanoid" id="A0A2N3N3B4"/>
<dbReference type="InterPro" id="IPR020846">
    <property type="entry name" value="MFS_dom"/>
</dbReference>
<keyword evidence="11" id="KW-1185">Reference proteome</keyword>
<feature type="region of interest" description="Disordered" evidence="7">
    <location>
        <begin position="119"/>
        <end position="154"/>
    </location>
</feature>
<feature type="compositionally biased region" description="Low complexity" evidence="7">
    <location>
        <begin position="71"/>
        <end position="80"/>
    </location>
</feature>
<dbReference type="Gene3D" id="1.20.1250.20">
    <property type="entry name" value="MFS general substrate transporter like domains"/>
    <property type="match status" value="1"/>
</dbReference>
<dbReference type="OrthoDB" id="9986881at2759"/>
<dbReference type="GO" id="GO:0005886">
    <property type="term" value="C:plasma membrane"/>
    <property type="evidence" value="ECO:0007669"/>
    <property type="project" value="TreeGrafter"/>
</dbReference>
<feature type="transmembrane region" description="Helical" evidence="8">
    <location>
        <begin position="187"/>
        <end position="211"/>
    </location>
</feature>
<feature type="region of interest" description="Disordered" evidence="7">
    <location>
        <begin position="631"/>
        <end position="667"/>
    </location>
</feature>
<dbReference type="AlphaFoldDB" id="A0A2N3N3B4"/>
<evidence type="ECO:0000256" key="6">
    <source>
        <dbReference type="ARBA" id="ARBA00023180"/>
    </source>
</evidence>
<dbReference type="PANTHER" id="PTHR23502:SF31">
    <property type="entry name" value="POLYAMINE TRANSPORTER 1"/>
    <property type="match status" value="1"/>
</dbReference>
<organism evidence="10 11">
    <name type="scientific">Lomentospora prolificans</name>
    <dbReference type="NCBI Taxonomy" id="41688"/>
    <lineage>
        <taxon>Eukaryota</taxon>
        <taxon>Fungi</taxon>
        <taxon>Dikarya</taxon>
        <taxon>Ascomycota</taxon>
        <taxon>Pezizomycotina</taxon>
        <taxon>Sordariomycetes</taxon>
        <taxon>Hypocreomycetidae</taxon>
        <taxon>Microascales</taxon>
        <taxon>Microascaceae</taxon>
        <taxon>Lomentospora</taxon>
    </lineage>
</organism>
<dbReference type="STRING" id="41688.A0A2N3N3B4"/>
<sequence length="667" mass="73977">MKSTIPPHHGVPHQIDEVDRETIEAERDASPYAFPSRPRSHSHSSAVRSPKPVDHDTYLSRPSDEIERVPTSSSSATTSSNRHRHADGLSYRPTSMSRVPTQLEPLERHPTDLVRIATQRSQHSETVGRRVSTRRSRFSRRSEKPLPAFGAGKPYPPMLPERDEYVVEFDGPDDPLHPHNWPFKKKLYTAAILGYTTLAAVFASSLFTPAITEISKQYHVGTTVAILNITCFILGFAFGPTFWAPLSELKGRRLPIILSMFGFTLFSIATGTAENLQTIIIGRFFSGLFGAGPIAVVAAVFSDMFDNRTRGIAITIFSMTVFAGPMFAPFIGGYIMENPNLSWRWTAYLPAIMGAVAFLLDITLLEETYPPAILVGKASELRRRTRNWGIHAKQEEIEVDFRELISKNFSRPMRLLFGEPIVLLLTIYTAFIYGLLYLFMTSYPAVYQRVHGFSPGQAGLPFFGMIVGQLLAGAFMLIQQPSYQRKLAANNNIPIPEWRLPTIAIGGVAFTIGIFWFGWTGYNRDIHWIVPTLSGVFTGFGLLSIFLQAINYLVDAYLMFAASAIAANTFLRSLAGAAFPLFANQMFNGLGVQWAATLLGCVAAVLVPIPIVFYIYGARLRARSAFAPVMQAPSDQEEEHQEGEKADGLAAHSPLDEGKRKSGENMV</sequence>
<keyword evidence="5 8" id="KW-0472">Membrane</keyword>
<dbReference type="Proteomes" id="UP000233524">
    <property type="component" value="Unassembled WGS sequence"/>
</dbReference>
<evidence type="ECO:0000256" key="4">
    <source>
        <dbReference type="ARBA" id="ARBA00022989"/>
    </source>
</evidence>
<feature type="transmembrane region" description="Helical" evidence="8">
    <location>
        <begin position="498"/>
        <end position="522"/>
    </location>
</feature>
<keyword evidence="4 8" id="KW-1133">Transmembrane helix</keyword>
<feature type="transmembrane region" description="Helical" evidence="8">
    <location>
        <begin position="256"/>
        <end position="273"/>
    </location>
</feature>
<dbReference type="EMBL" id="NLAX01000701">
    <property type="protein sequence ID" value="PKS06904.1"/>
    <property type="molecule type" value="Genomic_DNA"/>
</dbReference>
<comment type="caution">
    <text evidence="10">The sequence shown here is derived from an EMBL/GenBank/DDBJ whole genome shotgun (WGS) entry which is preliminary data.</text>
</comment>
<feature type="transmembrane region" description="Helical" evidence="8">
    <location>
        <begin position="313"/>
        <end position="335"/>
    </location>
</feature>
<dbReference type="FunFam" id="1.20.1250.20:FF:000011">
    <property type="entry name" value="MFS multidrug transporter, putative"/>
    <property type="match status" value="1"/>
</dbReference>
<dbReference type="PANTHER" id="PTHR23502">
    <property type="entry name" value="MAJOR FACILITATOR SUPERFAMILY"/>
    <property type="match status" value="1"/>
</dbReference>
<protein>
    <recommendedName>
        <fullName evidence="9">Major facilitator superfamily (MFS) profile domain-containing protein</fullName>
    </recommendedName>
</protein>
<feature type="transmembrane region" description="Helical" evidence="8">
    <location>
        <begin position="421"/>
        <end position="440"/>
    </location>
</feature>
<dbReference type="FunCoup" id="A0A2N3N3B4">
    <property type="interactions" value="66"/>
</dbReference>
<evidence type="ECO:0000256" key="2">
    <source>
        <dbReference type="ARBA" id="ARBA00022448"/>
    </source>
</evidence>
<evidence type="ECO:0000256" key="8">
    <source>
        <dbReference type="SAM" id="Phobius"/>
    </source>
</evidence>
<keyword evidence="2" id="KW-0813">Transport</keyword>
<feature type="transmembrane region" description="Helical" evidence="8">
    <location>
        <begin position="279"/>
        <end position="301"/>
    </location>
</feature>
<dbReference type="SUPFAM" id="SSF103473">
    <property type="entry name" value="MFS general substrate transporter"/>
    <property type="match status" value="1"/>
</dbReference>
<feature type="transmembrane region" description="Helical" evidence="8">
    <location>
        <begin position="594"/>
        <end position="616"/>
    </location>
</feature>
<dbReference type="PROSITE" id="PS50850">
    <property type="entry name" value="MFS"/>
    <property type="match status" value="1"/>
</dbReference>